<protein>
    <submittedName>
        <fullName evidence="1">Uncharacterized protein</fullName>
    </submittedName>
</protein>
<evidence type="ECO:0000313" key="1">
    <source>
        <dbReference type="EMBL" id="ERL49435.1"/>
    </source>
</evidence>
<dbReference type="STRING" id="1178482.AR456_07895"/>
<sequence length="70" mass="7874">MSLNNATDGIIQRIPGAFRVISALLLISWASMNHDGNLEGSGLVKLDTSMQELLHVRHRRAELPMMAWCW</sequence>
<gene>
    <name evidence="1" type="ORF">BJB45_06550</name>
</gene>
<proteinExistence type="predicted"/>
<dbReference type="Proteomes" id="UP000019113">
    <property type="component" value="Unassembled WGS sequence"/>
</dbReference>
<reference evidence="1 2" key="1">
    <citation type="submission" date="2013-08" db="EMBL/GenBank/DDBJ databases">
        <title>draft genome of Halomonas huanghegensis, strain BJGMM-B45T.</title>
        <authorList>
            <person name="Miao C."/>
            <person name="Wan Y."/>
            <person name="Jin W."/>
        </authorList>
    </citation>
    <scope>NUCLEOTIDE SEQUENCE [LARGE SCALE GENOMIC DNA]</scope>
    <source>
        <strain evidence="1 2">BJGMM-B45</strain>
    </source>
</reference>
<dbReference type="KEGG" id="hhu:AR456_07895"/>
<comment type="caution">
    <text evidence="1">The sequence shown here is derived from an EMBL/GenBank/DDBJ whole genome shotgun (WGS) entry which is preliminary data.</text>
</comment>
<accession>W1N3A0</accession>
<organism evidence="1 2">
    <name type="scientific">Halomonas huangheensis</name>
    <dbReference type="NCBI Taxonomy" id="1178482"/>
    <lineage>
        <taxon>Bacteria</taxon>
        <taxon>Pseudomonadati</taxon>
        <taxon>Pseudomonadota</taxon>
        <taxon>Gammaproteobacteria</taxon>
        <taxon>Oceanospirillales</taxon>
        <taxon>Halomonadaceae</taxon>
        <taxon>Halomonas</taxon>
    </lineage>
</organism>
<evidence type="ECO:0000313" key="2">
    <source>
        <dbReference type="Proteomes" id="UP000019113"/>
    </source>
</evidence>
<keyword evidence="2" id="KW-1185">Reference proteome</keyword>
<dbReference type="AlphaFoldDB" id="W1N3A0"/>
<dbReference type="EMBL" id="AVBC01000045">
    <property type="protein sequence ID" value="ERL49435.1"/>
    <property type="molecule type" value="Genomic_DNA"/>
</dbReference>
<name>W1N3A0_9GAMM</name>